<sequence length="197" mass="23165">MFKNNNLFTIVLLNSIQPLSESLNKFLSSSLKSQHFKKNEILVNEGEVCKYIYVIRKGLIRGFFNYKKKQITNWVSVDGEMVTSISGYFKNEPAQENIQCLEDTYAECISYEDFHFALKNFKEMEALSRIILEKYYLFAEYRAFASRIPSSKGRYEYFIKNNHPEIIKRTPKKYLASLLNMRPETLSRIEKNAVMCV</sequence>
<dbReference type="AlphaFoldDB" id="A0A362XDG5"/>
<accession>A0A362XDG5</accession>
<dbReference type="InterPro" id="IPR018488">
    <property type="entry name" value="cNMP-bd_CS"/>
</dbReference>
<dbReference type="InterPro" id="IPR014710">
    <property type="entry name" value="RmlC-like_jellyroll"/>
</dbReference>
<dbReference type="InterPro" id="IPR000595">
    <property type="entry name" value="cNMP-bd_dom"/>
</dbReference>
<reference evidence="2 3" key="1">
    <citation type="submission" date="2018-02" db="EMBL/GenBank/DDBJ databases">
        <title>Genomic Encyclopedia of Archaeal and Bacterial Type Strains, Phase II (KMG-II): from individual species to whole genera.</title>
        <authorList>
            <person name="Goeker M."/>
        </authorList>
    </citation>
    <scope>NUCLEOTIDE SEQUENCE [LARGE SCALE GENOMIC DNA]</scope>
    <source>
        <strain evidence="2 3">DSM 21165</strain>
    </source>
</reference>
<dbReference type="Gene3D" id="2.60.120.10">
    <property type="entry name" value="Jelly Rolls"/>
    <property type="match status" value="1"/>
</dbReference>
<gene>
    <name evidence="2" type="ORF">CLV33_10399</name>
</gene>
<protein>
    <submittedName>
        <fullName evidence="2">CRP-like cAMP-binding protein</fullName>
    </submittedName>
</protein>
<organism evidence="2 3">
    <name type="scientific">Jejuia pallidilutea</name>
    <dbReference type="NCBI Taxonomy" id="504487"/>
    <lineage>
        <taxon>Bacteria</taxon>
        <taxon>Pseudomonadati</taxon>
        <taxon>Bacteroidota</taxon>
        <taxon>Flavobacteriia</taxon>
        <taxon>Flavobacteriales</taxon>
        <taxon>Flavobacteriaceae</taxon>
        <taxon>Jejuia</taxon>
    </lineage>
</organism>
<feature type="domain" description="Cyclic nucleotide-binding" evidence="1">
    <location>
        <begin position="15"/>
        <end position="61"/>
    </location>
</feature>
<evidence type="ECO:0000313" key="2">
    <source>
        <dbReference type="EMBL" id="PQV49468.1"/>
    </source>
</evidence>
<evidence type="ECO:0000313" key="3">
    <source>
        <dbReference type="Proteomes" id="UP000251545"/>
    </source>
</evidence>
<comment type="caution">
    <text evidence="2">The sequence shown here is derived from an EMBL/GenBank/DDBJ whole genome shotgun (WGS) entry which is preliminary data.</text>
</comment>
<dbReference type="Pfam" id="PF00027">
    <property type="entry name" value="cNMP_binding"/>
    <property type="match status" value="1"/>
</dbReference>
<dbReference type="EMBL" id="PVEO01000003">
    <property type="protein sequence ID" value="PQV49468.1"/>
    <property type="molecule type" value="Genomic_DNA"/>
</dbReference>
<dbReference type="SUPFAM" id="SSF51206">
    <property type="entry name" value="cAMP-binding domain-like"/>
    <property type="match status" value="1"/>
</dbReference>
<name>A0A362XDG5_9FLAO</name>
<dbReference type="PROSITE" id="PS00888">
    <property type="entry name" value="CNMP_BINDING_1"/>
    <property type="match status" value="1"/>
</dbReference>
<evidence type="ECO:0000259" key="1">
    <source>
        <dbReference type="PROSITE" id="PS50042"/>
    </source>
</evidence>
<dbReference type="PROSITE" id="PS50042">
    <property type="entry name" value="CNMP_BINDING_3"/>
    <property type="match status" value="1"/>
</dbReference>
<proteinExistence type="predicted"/>
<dbReference type="RefSeq" id="WP_105473227.1">
    <property type="nucleotide sequence ID" value="NZ_PVEO01000003.1"/>
</dbReference>
<dbReference type="Proteomes" id="UP000251545">
    <property type="component" value="Unassembled WGS sequence"/>
</dbReference>
<dbReference type="InterPro" id="IPR018490">
    <property type="entry name" value="cNMP-bd_dom_sf"/>
</dbReference>
<dbReference type="CDD" id="cd00038">
    <property type="entry name" value="CAP_ED"/>
    <property type="match status" value="1"/>
</dbReference>